<keyword evidence="2 5" id="KW-0812">Transmembrane</keyword>
<reference evidence="7 8" key="1">
    <citation type="submission" date="2011-04" db="EMBL/GenBank/DDBJ databases">
        <title>The Genome Sequence of Clostridium citroniae WAL-19142.</title>
        <authorList>
            <consortium name="The Broad Institute Genome Sequencing Platform"/>
            <person name="Earl A."/>
            <person name="Ward D."/>
            <person name="Feldgarden M."/>
            <person name="Gevers D."/>
            <person name="Warren Y.A."/>
            <person name="Tyrrell K.L."/>
            <person name="Citron D.M."/>
            <person name="Goldstein E.J."/>
            <person name="Daigneault M."/>
            <person name="Allen-Vercoe E."/>
            <person name="Young S.K."/>
            <person name="Zeng Q."/>
            <person name="Gargeya S."/>
            <person name="Fitzgerald M."/>
            <person name="Haas B."/>
            <person name="Abouelleil A."/>
            <person name="Alvarado L."/>
            <person name="Arachchi H.M."/>
            <person name="Berlin A."/>
            <person name="Brown A."/>
            <person name="Chapman S.B."/>
            <person name="Chen Z."/>
            <person name="Dunbar C."/>
            <person name="Freedman E."/>
            <person name="Gearin G."/>
            <person name="Gellesch M."/>
            <person name="Goldberg J."/>
            <person name="Griggs A."/>
            <person name="Gujja S."/>
            <person name="Heilman E.R."/>
            <person name="Heiman D."/>
            <person name="Howarth C."/>
            <person name="Larson L."/>
            <person name="Lui A."/>
            <person name="MacDonald P.J."/>
            <person name="Mehta T."/>
            <person name="Montmayeur A."/>
            <person name="Murphy C."/>
            <person name="Neiman D."/>
            <person name="Pearson M."/>
            <person name="Priest M."/>
            <person name="Roberts A."/>
            <person name="Saif S."/>
            <person name="Shea T."/>
            <person name="Shenoy N."/>
            <person name="Sisk P."/>
            <person name="Stolte C."/>
            <person name="Sykes S."/>
            <person name="White J."/>
            <person name="Yandava C."/>
            <person name="Wortman J."/>
            <person name="Nusbaum C."/>
            <person name="Birren B."/>
        </authorList>
    </citation>
    <scope>NUCLEOTIDE SEQUENCE [LARGE SCALE GENOMIC DNA]</scope>
    <source>
        <strain evidence="7 8">WAL-19142</strain>
    </source>
</reference>
<evidence type="ECO:0000256" key="4">
    <source>
        <dbReference type="ARBA" id="ARBA00023136"/>
    </source>
</evidence>
<comment type="subcellular location">
    <subcellularLocation>
        <location evidence="1">Membrane</location>
        <topology evidence="1">Multi-pass membrane protein</topology>
    </subcellularLocation>
</comment>
<keyword evidence="3 5" id="KW-1133">Transmembrane helix</keyword>
<evidence type="ECO:0000313" key="8">
    <source>
        <dbReference type="Proteomes" id="UP000037392"/>
    </source>
</evidence>
<dbReference type="Proteomes" id="UP000037392">
    <property type="component" value="Unassembled WGS sequence"/>
</dbReference>
<feature type="transmembrane region" description="Helical" evidence="5">
    <location>
        <begin position="208"/>
        <end position="228"/>
    </location>
</feature>
<feature type="transmembrane region" description="Helical" evidence="5">
    <location>
        <begin position="495"/>
        <end position="512"/>
    </location>
</feature>
<protein>
    <recommendedName>
        <fullName evidence="6">O-antigen ligase-related domain-containing protein</fullName>
    </recommendedName>
</protein>
<feature type="transmembrane region" description="Helical" evidence="5">
    <location>
        <begin position="235"/>
        <end position="251"/>
    </location>
</feature>
<feature type="transmembrane region" description="Helical" evidence="5">
    <location>
        <begin position="161"/>
        <end position="182"/>
    </location>
</feature>
<organism evidence="7 8">
    <name type="scientific">[Clostridium] citroniae WAL-19142</name>
    <dbReference type="NCBI Taxonomy" id="742734"/>
    <lineage>
        <taxon>Bacteria</taxon>
        <taxon>Bacillati</taxon>
        <taxon>Bacillota</taxon>
        <taxon>Clostridia</taxon>
        <taxon>Lachnospirales</taxon>
        <taxon>Lachnospiraceae</taxon>
        <taxon>Enterocloster</taxon>
    </lineage>
</organism>
<feature type="domain" description="O-antigen ligase-related" evidence="6">
    <location>
        <begin position="313"/>
        <end position="476"/>
    </location>
</feature>
<feature type="transmembrane region" description="Helical" evidence="5">
    <location>
        <begin position="281"/>
        <end position="300"/>
    </location>
</feature>
<dbReference type="EMBL" id="ADLK01000012">
    <property type="protein sequence ID" value="KMW22062.1"/>
    <property type="molecule type" value="Genomic_DNA"/>
</dbReference>
<dbReference type="PATRIC" id="fig|742734.4.peg.142"/>
<gene>
    <name evidence="7" type="ORF">HMPREF9470_00136</name>
</gene>
<dbReference type="OrthoDB" id="9796676at2"/>
<evidence type="ECO:0000256" key="1">
    <source>
        <dbReference type="ARBA" id="ARBA00004141"/>
    </source>
</evidence>
<feature type="transmembrane region" description="Helical" evidence="5">
    <location>
        <begin position="55"/>
        <end position="76"/>
    </location>
</feature>
<dbReference type="InterPro" id="IPR051533">
    <property type="entry name" value="WaaL-like"/>
</dbReference>
<evidence type="ECO:0000256" key="3">
    <source>
        <dbReference type="ARBA" id="ARBA00022989"/>
    </source>
</evidence>
<comment type="caution">
    <text evidence="7">The sequence shown here is derived from an EMBL/GenBank/DDBJ whole genome shotgun (WGS) entry which is preliminary data.</text>
</comment>
<evidence type="ECO:0000313" key="7">
    <source>
        <dbReference type="EMBL" id="KMW22062.1"/>
    </source>
</evidence>
<dbReference type="InterPro" id="IPR007016">
    <property type="entry name" value="O-antigen_ligase-rel_domated"/>
</dbReference>
<evidence type="ECO:0000259" key="6">
    <source>
        <dbReference type="Pfam" id="PF04932"/>
    </source>
</evidence>
<feature type="transmembrane region" description="Helical" evidence="5">
    <location>
        <begin position="257"/>
        <end position="274"/>
    </location>
</feature>
<keyword evidence="4 5" id="KW-0472">Membrane</keyword>
<feature type="transmembrane region" description="Helical" evidence="5">
    <location>
        <begin position="138"/>
        <end position="156"/>
    </location>
</feature>
<accession>A0A0J9CA90</accession>
<feature type="transmembrane region" description="Helical" evidence="5">
    <location>
        <begin position="460"/>
        <end position="483"/>
    </location>
</feature>
<feature type="transmembrane region" description="Helical" evidence="5">
    <location>
        <begin position="359"/>
        <end position="377"/>
    </location>
</feature>
<dbReference type="PANTHER" id="PTHR37422:SF13">
    <property type="entry name" value="LIPOPOLYSACCHARIDE BIOSYNTHESIS PROTEIN PA4999-RELATED"/>
    <property type="match status" value="1"/>
</dbReference>
<dbReference type="Pfam" id="PF04932">
    <property type="entry name" value="Wzy_C"/>
    <property type="match status" value="1"/>
</dbReference>
<dbReference type="AlphaFoldDB" id="A0A0J9CA90"/>
<name>A0A0J9CA90_9FIRM</name>
<sequence>MNDSNIKSDANGKGGPGSEWKRMNAVVTGLFTLLIIAGVPVIFRDYYFDILSFKYHFYCAVVILMAVVMLIVAIVYDSKEKDQPDGRGMGEVMKGFSIKSLSAPDWAMICFFLAAAISTFQSEYFYESFWGNEGRYCGLFLIILYTVSFFLITKCLRFKQWYLDVFLVAGMVVCIVGILHYFQYDPLGFKVDLIDKDYKTFTSTIGNINTYTSFIALLMGMSSVLFAIEANLYKKIWYFVCFTVSLFSLITGISDNAYLALAALYGFLPLYLFSNLKGFKHYILMLAVLFSEFQLIDFLTQKIPDHVMEISGLFNVVSGYGKLAYIVIALWLMVAALYVLDIRMKNQNTGRGESNIGRYIWLAIIVIVVLLMAFVLYDVNVRGNADKYGSLSGYLLFNDDWGTHRGYIWRIGMESYQRFPLSHKIFGYGPDTFGIITKYNYYEDMVSRYGEKFESVHNEYLQYLITIGIAGLISYIGLLSASIWKMLQGAKKEPAVIAIVSALICYGAQAFVNISVPMVAPVMLTLMMIGLSAVRDTRSHLPEDTVAGGLSRCYTG</sequence>
<dbReference type="RefSeq" id="WP_082173764.1">
    <property type="nucleotide sequence ID" value="NZ_KQ235875.1"/>
</dbReference>
<proteinExistence type="predicted"/>
<dbReference type="GO" id="GO:0016020">
    <property type="term" value="C:membrane"/>
    <property type="evidence" value="ECO:0007669"/>
    <property type="project" value="UniProtKB-SubCell"/>
</dbReference>
<feature type="transmembrane region" description="Helical" evidence="5">
    <location>
        <begin position="23"/>
        <end position="43"/>
    </location>
</feature>
<evidence type="ECO:0000256" key="2">
    <source>
        <dbReference type="ARBA" id="ARBA00022692"/>
    </source>
</evidence>
<dbReference type="GeneID" id="93163620"/>
<feature type="transmembrane region" description="Helical" evidence="5">
    <location>
        <begin position="320"/>
        <end position="339"/>
    </location>
</feature>
<evidence type="ECO:0000256" key="5">
    <source>
        <dbReference type="SAM" id="Phobius"/>
    </source>
</evidence>
<feature type="transmembrane region" description="Helical" evidence="5">
    <location>
        <begin position="96"/>
        <end position="118"/>
    </location>
</feature>
<dbReference type="PANTHER" id="PTHR37422">
    <property type="entry name" value="TEICHURONIC ACID BIOSYNTHESIS PROTEIN TUAE"/>
    <property type="match status" value="1"/>
</dbReference>